<protein>
    <submittedName>
        <fullName evidence="2">Uncharacterized protein</fullName>
    </submittedName>
</protein>
<evidence type="ECO:0000313" key="2">
    <source>
        <dbReference type="EMBL" id="HAF2212127.1"/>
    </source>
</evidence>
<feature type="transmembrane region" description="Helical" evidence="1">
    <location>
        <begin position="116"/>
        <end position="137"/>
    </location>
</feature>
<organism evidence="2">
    <name type="scientific">Salmonella enterica</name>
    <name type="common">Salmonella choleraesuis</name>
    <dbReference type="NCBI Taxonomy" id="28901"/>
    <lineage>
        <taxon>Bacteria</taxon>
        <taxon>Pseudomonadati</taxon>
        <taxon>Pseudomonadota</taxon>
        <taxon>Gammaproteobacteria</taxon>
        <taxon>Enterobacterales</taxon>
        <taxon>Enterobacteriaceae</taxon>
        <taxon>Salmonella</taxon>
    </lineage>
</organism>
<gene>
    <name evidence="2" type="ORF">G9E81_004873</name>
</gene>
<name>A0A743U7R6_SALER</name>
<dbReference type="EMBL" id="DAAUNW010000019">
    <property type="protein sequence ID" value="HAF2212127.1"/>
    <property type="molecule type" value="Genomic_DNA"/>
</dbReference>
<accession>A0A743U7R6</accession>
<dbReference type="AlphaFoldDB" id="A0A743U7R6"/>
<keyword evidence="1" id="KW-0812">Transmembrane</keyword>
<sequence>MNLEPDEYKKVLFALESRTKKSKIATYSIILLSLFMVVSFFSSFLYYHNQEKKSGSLQDLITIIEKTNSAIKSLSELNQEITDNKSGVKRSDITPTVSNKPAESTIKEAIAVAAPYLIFFTAIMFIGYTLRLLIIFIKYNMQMTNDYENQTISFLLSKGSTSEFKDLIQTLRSHNINFEKTPNLPQEKLIYELIDLARSNKNKN</sequence>
<keyword evidence="1" id="KW-1133">Transmembrane helix</keyword>
<reference evidence="2" key="2">
    <citation type="submission" date="2020-02" db="EMBL/GenBank/DDBJ databases">
        <authorList>
            <consortium name="NCBI Pathogen Detection Project"/>
        </authorList>
    </citation>
    <scope>NUCLEOTIDE SEQUENCE</scope>
    <source>
        <strain evidence="2">MA.GW_S00744-09</strain>
    </source>
</reference>
<feature type="transmembrane region" description="Helical" evidence="1">
    <location>
        <begin position="24"/>
        <end position="47"/>
    </location>
</feature>
<keyword evidence="1" id="KW-0472">Membrane</keyword>
<comment type="caution">
    <text evidence="2">The sequence shown here is derived from an EMBL/GenBank/DDBJ whole genome shotgun (WGS) entry which is preliminary data.</text>
</comment>
<reference evidence="2" key="1">
    <citation type="journal article" date="2018" name="Genome Biol.">
        <title>SKESA: strategic k-mer extension for scrupulous assemblies.</title>
        <authorList>
            <person name="Souvorov A."/>
            <person name="Agarwala R."/>
            <person name="Lipman D.J."/>
        </authorList>
    </citation>
    <scope>NUCLEOTIDE SEQUENCE</scope>
    <source>
        <strain evidence="2">MA.GW_S00744-09</strain>
    </source>
</reference>
<evidence type="ECO:0000256" key="1">
    <source>
        <dbReference type="SAM" id="Phobius"/>
    </source>
</evidence>
<proteinExistence type="predicted"/>